<dbReference type="NCBIfam" id="TIGR01426">
    <property type="entry name" value="MGT"/>
    <property type="match status" value="1"/>
</dbReference>
<dbReference type="InterPro" id="IPR010610">
    <property type="entry name" value="EryCIII-like_C"/>
</dbReference>
<sequence length="397" mass="43096">MVVHPARPAEAATLHIAMIGTTAPSHIYPSLAVIAELVRRGHRVTYAVGESLASFVEPTGARVVPFDSLLPQGEETWPDDPAAAMHVFLDEAIAAFPVLTTAYDGDRPDLLLYDIGGLAAPILGVRYGVPAVQLSPAYVAWDGYEDDLADVLTPMRTSATGVAYREAYAEWLRDNGIEADPWDWNTYPEHCLSLVPRIMQPHADRVRESVRFVGPCLDPARLADRTWSAPVGPVLYVSFGTGYNDRPDFYRLCIETFGNTPWQVVMSMGRRVDPAALGPIPPNVQVHEHVPQLAVLESARVFVTHAGMGGCTESLWFGVPTVAIPQGVDQFANAAMLDEIGTGVHLPFDEVTAETLRAAVERAVDLEPRAAEIRADVRAHGGVDTAADAVESYARLR</sequence>
<keyword evidence="2 4" id="KW-0808">Transferase</keyword>
<dbReference type="Gene3D" id="3.40.50.2000">
    <property type="entry name" value="Glycogen Phosphorylase B"/>
    <property type="match status" value="2"/>
</dbReference>
<dbReference type="RefSeq" id="WP_068365964.1">
    <property type="nucleotide sequence ID" value="NZ_FOJN01000001.1"/>
</dbReference>
<dbReference type="GO" id="GO:0017000">
    <property type="term" value="P:antibiotic biosynthetic process"/>
    <property type="evidence" value="ECO:0007669"/>
    <property type="project" value="UniProtKB-ARBA"/>
</dbReference>
<dbReference type="PANTHER" id="PTHR48050">
    <property type="entry name" value="STEROL 3-BETA-GLUCOSYLTRANSFERASE"/>
    <property type="match status" value="1"/>
</dbReference>
<dbReference type="EMBL" id="FOJN01000001">
    <property type="protein sequence ID" value="SFA40020.1"/>
    <property type="molecule type" value="Genomic_DNA"/>
</dbReference>
<evidence type="ECO:0000256" key="2">
    <source>
        <dbReference type="ARBA" id="ARBA00022679"/>
    </source>
</evidence>
<protein>
    <submittedName>
        <fullName evidence="4">Glycosyltransferase, MGT family</fullName>
    </submittedName>
</protein>
<proteinExistence type="inferred from homology"/>
<evidence type="ECO:0000313" key="5">
    <source>
        <dbReference type="Proteomes" id="UP000182054"/>
    </source>
</evidence>
<dbReference type="GeneID" id="85484467"/>
<accession>A0A1I0SKJ2</accession>
<dbReference type="GO" id="GO:0016020">
    <property type="term" value="C:membrane"/>
    <property type="evidence" value="ECO:0007669"/>
    <property type="project" value="GOC"/>
</dbReference>
<gene>
    <name evidence="4" type="ORF">SAMN05444374_101412</name>
</gene>
<reference evidence="4 5" key="1">
    <citation type="submission" date="2016-10" db="EMBL/GenBank/DDBJ databases">
        <authorList>
            <person name="de Groot N.N."/>
        </authorList>
    </citation>
    <scope>NUCLEOTIDE SEQUENCE [LARGE SCALE GENOMIC DNA]</scope>
    <source>
        <strain evidence="4 5">DSM 44908</strain>
    </source>
</reference>
<dbReference type="InterPro" id="IPR002213">
    <property type="entry name" value="UDP_glucos_trans"/>
</dbReference>
<dbReference type="PANTHER" id="PTHR48050:SF13">
    <property type="entry name" value="STEROL 3-BETA-GLUCOSYLTRANSFERASE UGT80A2"/>
    <property type="match status" value="1"/>
</dbReference>
<dbReference type="CDD" id="cd03784">
    <property type="entry name" value="GT1_Gtf-like"/>
    <property type="match status" value="1"/>
</dbReference>
<dbReference type="Pfam" id="PF06722">
    <property type="entry name" value="EryCIII-like_C"/>
    <property type="match status" value="1"/>
</dbReference>
<dbReference type="GO" id="GO:0008194">
    <property type="term" value="F:UDP-glycosyltransferase activity"/>
    <property type="evidence" value="ECO:0007669"/>
    <property type="project" value="InterPro"/>
</dbReference>
<evidence type="ECO:0000256" key="1">
    <source>
        <dbReference type="ARBA" id="ARBA00009995"/>
    </source>
</evidence>
<dbReference type="AlphaFoldDB" id="A0A1I0SKJ2"/>
<dbReference type="Proteomes" id="UP000182054">
    <property type="component" value="Unassembled WGS sequence"/>
</dbReference>
<evidence type="ECO:0000313" key="4">
    <source>
        <dbReference type="EMBL" id="SFA40020.1"/>
    </source>
</evidence>
<dbReference type="GO" id="GO:0009247">
    <property type="term" value="P:glycolipid biosynthetic process"/>
    <property type="evidence" value="ECO:0007669"/>
    <property type="project" value="UniProtKB-ARBA"/>
</dbReference>
<dbReference type="GO" id="GO:0016758">
    <property type="term" value="F:hexosyltransferase activity"/>
    <property type="evidence" value="ECO:0007669"/>
    <property type="project" value="InterPro"/>
</dbReference>
<dbReference type="InterPro" id="IPR006326">
    <property type="entry name" value="UDPGT_MGT-like"/>
</dbReference>
<comment type="similarity">
    <text evidence="1">Belongs to the UDP-glycosyltransferase family.</text>
</comment>
<name>A0A1I0SKJ2_9NOCA</name>
<dbReference type="FunFam" id="3.40.50.2000:FF:000072">
    <property type="entry name" value="Glycosyl transferase"/>
    <property type="match status" value="1"/>
</dbReference>
<dbReference type="SUPFAM" id="SSF53756">
    <property type="entry name" value="UDP-Glycosyltransferase/glycogen phosphorylase"/>
    <property type="match status" value="1"/>
</dbReference>
<evidence type="ECO:0000259" key="3">
    <source>
        <dbReference type="Pfam" id="PF06722"/>
    </source>
</evidence>
<organism evidence="4 5">
    <name type="scientific">Rhodococcoides kroppenstedtii</name>
    <dbReference type="NCBI Taxonomy" id="293050"/>
    <lineage>
        <taxon>Bacteria</taxon>
        <taxon>Bacillati</taxon>
        <taxon>Actinomycetota</taxon>
        <taxon>Actinomycetes</taxon>
        <taxon>Mycobacteriales</taxon>
        <taxon>Nocardiaceae</taxon>
        <taxon>Rhodococcoides</taxon>
    </lineage>
</organism>
<dbReference type="InterPro" id="IPR050426">
    <property type="entry name" value="Glycosyltransferase_28"/>
</dbReference>
<feature type="domain" description="Erythromycin biosynthesis protein CIII-like C-terminal" evidence="3">
    <location>
        <begin position="264"/>
        <end position="369"/>
    </location>
</feature>